<protein>
    <submittedName>
        <fullName evidence="3">CAAX amino terminal protease self- immunity</fullName>
    </submittedName>
</protein>
<gene>
    <name evidence="3" type="ORF">NCTC10254_00966</name>
</gene>
<keyword evidence="1" id="KW-1133">Transmembrane helix</keyword>
<dbReference type="PANTHER" id="PTHR36435">
    <property type="entry name" value="SLR1288 PROTEIN"/>
    <property type="match status" value="1"/>
</dbReference>
<feature type="transmembrane region" description="Helical" evidence="1">
    <location>
        <begin position="63"/>
        <end position="83"/>
    </location>
</feature>
<dbReference type="GO" id="GO:0080120">
    <property type="term" value="P:CAAX-box protein maturation"/>
    <property type="evidence" value="ECO:0007669"/>
    <property type="project" value="UniProtKB-ARBA"/>
</dbReference>
<dbReference type="Proteomes" id="UP000249886">
    <property type="component" value="Unassembled WGS sequence"/>
</dbReference>
<reference evidence="3 4" key="1">
    <citation type="submission" date="2018-06" db="EMBL/GenBank/DDBJ databases">
        <authorList>
            <consortium name="Pathogen Informatics"/>
            <person name="Doyle S."/>
        </authorList>
    </citation>
    <scope>NUCLEOTIDE SEQUENCE [LARGE SCALE GENOMIC DNA]</scope>
    <source>
        <strain evidence="3 4">NCTC10254</strain>
    </source>
</reference>
<dbReference type="AlphaFoldDB" id="A0A6H9XQJ7"/>
<keyword evidence="3" id="KW-0378">Hydrolase</keyword>
<dbReference type="InterPro" id="IPR052710">
    <property type="entry name" value="CAAX_protease"/>
</dbReference>
<dbReference type="GO" id="GO:0006508">
    <property type="term" value="P:proteolysis"/>
    <property type="evidence" value="ECO:0007669"/>
    <property type="project" value="UniProtKB-KW"/>
</dbReference>
<sequence>MANLPSLVFPCLSDDRPDRRTRALGWSDAAYRLGMVSDRSYVTTIATWVFVLVYASRPLLGSVLPSVVMPGVYAVVVIAALVAYRRVLADAARRAWQHRARSFAMVVGGYLGILALTVAVGYLTQYLFDYFGVALADPQNTGELSQPRASLVQLILSMVYIGIAAPIVEELFFRQFLIGSLGKHAPTWMSLVVSSVLFGMFHVYSLVASEWINAVSFTATGLGLGLVYVLSGRNVVLSSLLHIANNLPIVIMTLLV</sequence>
<keyword evidence="1" id="KW-0472">Membrane</keyword>
<evidence type="ECO:0000313" key="3">
    <source>
        <dbReference type="EMBL" id="SPW27690.1"/>
    </source>
</evidence>
<evidence type="ECO:0000256" key="1">
    <source>
        <dbReference type="SAM" id="Phobius"/>
    </source>
</evidence>
<keyword evidence="3" id="KW-0645">Protease</keyword>
<proteinExistence type="predicted"/>
<dbReference type="GO" id="GO:0004175">
    <property type="term" value="F:endopeptidase activity"/>
    <property type="evidence" value="ECO:0007669"/>
    <property type="project" value="UniProtKB-ARBA"/>
</dbReference>
<comment type="caution">
    <text evidence="3">The sequence shown here is derived from an EMBL/GenBank/DDBJ whole genome shotgun (WGS) entry which is preliminary data.</text>
</comment>
<dbReference type="GeneID" id="84574323"/>
<evidence type="ECO:0000313" key="4">
    <source>
        <dbReference type="Proteomes" id="UP000249886"/>
    </source>
</evidence>
<feature type="domain" description="CAAX prenyl protease 2/Lysostaphin resistance protein A-like" evidence="2">
    <location>
        <begin position="153"/>
        <end position="247"/>
    </location>
</feature>
<feature type="transmembrane region" description="Helical" evidence="1">
    <location>
        <begin position="185"/>
        <end position="205"/>
    </location>
</feature>
<evidence type="ECO:0000259" key="2">
    <source>
        <dbReference type="Pfam" id="PF02517"/>
    </source>
</evidence>
<dbReference type="Pfam" id="PF02517">
    <property type="entry name" value="Rce1-like"/>
    <property type="match status" value="1"/>
</dbReference>
<feature type="transmembrane region" description="Helical" evidence="1">
    <location>
        <begin position="151"/>
        <end position="173"/>
    </location>
</feature>
<dbReference type="RefSeq" id="WP_005526412.1">
    <property type="nucleotide sequence ID" value="NZ_CAUVSC010000015.1"/>
</dbReference>
<organism evidence="3 4">
    <name type="scientific">Corynebacterium matruchotii</name>
    <dbReference type="NCBI Taxonomy" id="43768"/>
    <lineage>
        <taxon>Bacteria</taxon>
        <taxon>Bacillati</taxon>
        <taxon>Actinomycetota</taxon>
        <taxon>Actinomycetes</taxon>
        <taxon>Mycobacteriales</taxon>
        <taxon>Corynebacteriaceae</taxon>
        <taxon>Corynebacterium</taxon>
    </lineage>
</organism>
<feature type="transmembrane region" description="Helical" evidence="1">
    <location>
        <begin position="211"/>
        <end position="230"/>
    </location>
</feature>
<dbReference type="InterPro" id="IPR003675">
    <property type="entry name" value="Rce1/LyrA-like_dom"/>
</dbReference>
<dbReference type="EMBL" id="UARK01000002">
    <property type="protein sequence ID" value="SPW27690.1"/>
    <property type="molecule type" value="Genomic_DNA"/>
</dbReference>
<name>A0A6H9XQJ7_9CORY</name>
<feature type="transmembrane region" description="Helical" evidence="1">
    <location>
        <begin position="235"/>
        <end position="255"/>
    </location>
</feature>
<keyword evidence="1" id="KW-0812">Transmembrane</keyword>
<accession>A0A6H9XQJ7</accession>
<feature type="transmembrane region" description="Helical" evidence="1">
    <location>
        <begin position="103"/>
        <end position="123"/>
    </location>
</feature>
<dbReference type="PANTHER" id="PTHR36435:SF1">
    <property type="entry name" value="CAAX AMINO TERMINAL PROTEASE FAMILY PROTEIN"/>
    <property type="match status" value="1"/>
</dbReference>